<dbReference type="STRING" id="530584.SAMN05421630_11583"/>
<gene>
    <name evidence="1" type="ORF">SAMN05421630_11583</name>
</gene>
<dbReference type="OrthoDB" id="3620527at2"/>
<dbReference type="EMBL" id="FMZE01000015">
    <property type="protein sequence ID" value="SDD96761.1"/>
    <property type="molecule type" value="Genomic_DNA"/>
</dbReference>
<dbReference type="KEGG" id="pmad:BAY61_32355"/>
<dbReference type="RefSeq" id="WP_091810658.1">
    <property type="nucleotide sequence ID" value="NZ_CP016354.1"/>
</dbReference>
<proteinExistence type="predicted"/>
<sequence length="174" mass="19926">MAITPIHRRSLHPRMFSMADYRRSYVLYDGVDCNIPRWGREGEFGVWNYARGVLVEISRALHGTPVSLYYRELVTRQPHEDPALVPAHLPVGHEITIVIRDPDGELVTVVDHRETWPYGARGDVWELTVNGIRPEDGHATFPPSLPWMANIVRWHLHQHRPLALVIPIGRAKPA</sequence>
<keyword evidence="2" id="KW-1185">Reference proteome</keyword>
<dbReference type="AlphaFoldDB" id="A0A222W197"/>
<organism evidence="1 2">
    <name type="scientific">Prauserella marina</name>
    <dbReference type="NCBI Taxonomy" id="530584"/>
    <lineage>
        <taxon>Bacteria</taxon>
        <taxon>Bacillati</taxon>
        <taxon>Actinomycetota</taxon>
        <taxon>Actinomycetes</taxon>
        <taxon>Pseudonocardiales</taxon>
        <taxon>Pseudonocardiaceae</taxon>
        <taxon>Prauserella</taxon>
    </lineage>
</organism>
<evidence type="ECO:0000313" key="2">
    <source>
        <dbReference type="Proteomes" id="UP000199494"/>
    </source>
</evidence>
<dbReference type="Proteomes" id="UP000199494">
    <property type="component" value="Unassembled WGS sequence"/>
</dbReference>
<evidence type="ECO:0000313" key="1">
    <source>
        <dbReference type="EMBL" id="SDD96761.1"/>
    </source>
</evidence>
<reference evidence="1 2" key="1">
    <citation type="submission" date="2016-10" db="EMBL/GenBank/DDBJ databases">
        <authorList>
            <person name="de Groot N.N."/>
        </authorList>
    </citation>
    <scope>NUCLEOTIDE SEQUENCE [LARGE SCALE GENOMIC DNA]</scope>
    <source>
        <strain evidence="1 2">CGMCC 4.5506</strain>
    </source>
</reference>
<accession>A0A222W197</accession>
<protein>
    <submittedName>
        <fullName evidence="1">Uncharacterized protein</fullName>
    </submittedName>
</protein>
<name>A0A222W197_9PSEU</name>